<keyword evidence="9" id="KW-1185">Reference proteome</keyword>
<dbReference type="PANTHER" id="PTHR15995">
    <property type="entry name" value="PROTEIN ZWILCH HOMOLOG"/>
    <property type="match status" value="1"/>
</dbReference>
<evidence type="ECO:0000313" key="8">
    <source>
        <dbReference type="EMBL" id="EDQ90315.1"/>
    </source>
</evidence>
<keyword evidence="5" id="KW-0498">Mitosis</keyword>
<dbReference type="PANTHER" id="PTHR15995:SF1">
    <property type="entry name" value="PROTEIN ZWILCH HOMOLOG"/>
    <property type="match status" value="1"/>
</dbReference>
<evidence type="ECO:0000256" key="4">
    <source>
        <dbReference type="ARBA" id="ARBA00022618"/>
    </source>
</evidence>
<keyword evidence="7" id="KW-0137">Centromere</keyword>
<dbReference type="EMBL" id="CH991548">
    <property type="protein sequence ID" value="EDQ90315.1"/>
    <property type="molecule type" value="Genomic_DNA"/>
</dbReference>
<comment type="similarity">
    <text evidence="2">Belongs to the ZWILCH family.</text>
</comment>
<dbReference type="AlphaFoldDB" id="A9UX19"/>
<dbReference type="FunCoup" id="A9UX19">
    <property type="interactions" value="295"/>
</dbReference>
<dbReference type="STRING" id="81824.A9UX19"/>
<comment type="subcellular location">
    <subcellularLocation>
        <location evidence="1">Chromosome</location>
        <location evidence="1">Centromere</location>
    </subcellularLocation>
</comment>
<evidence type="ECO:0000256" key="6">
    <source>
        <dbReference type="ARBA" id="ARBA00023306"/>
    </source>
</evidence>
<keyword evidence="4" id="KW-0132">Cell division</keyword>
<dbReference type="GO" id="GO:0034501">
    <property type="term" value="P:protein localization to kinetochore"/>
    <property type="evidence" value="ECO:0000318"/>
    <property type="project" value="GO_Central"/>
</dbReference>
<evidence type="ECO:0000256" key="7">
    <source>
        <dbReference type="ARBA" id="ARBA00023328"/>
    </source>
</evidence>
<dbReference type="GeneID" id="5890178"/>
<keyword evidence="3" id="KW-0158">Chromosome</keyword>
<accession>A9UX19</accession>
<dbReference type="Pfam" id="PF09817">
    <property type="entry name" value="Zwilch"/>
    <property type="match status" value="1"/>
</dbReference>
<reference evidence="8 9" key="1">
    <citation type="journal article" date="2008" name="Nature">
        <title>The genome of the choanoflagellate Monosiga brevicollis and the origin of metazoans.</title>
        <authorList>
            <consortium name="JGI Sequencing"/>
            <person name="King N."/>
            <person name="Westbrook M.J."/>
            <person name="Young S.L."/>
            <person name="Kuo A."/>
            <person name="Abedin M."/>
            <person name="Chapman J."/>
            <person name="Fairclough S."/>
            <person name="Hellsten U."/>
            <person name="Isogai Y."/>
            <person name="Letunic I."/>
            <person name="Marr M."/>
            <person name="Pincus D."/>
            <person name="Putnam N."/>
            <person name="Rokas A."/>
            <person name="Wright K.J."/>
            <person name="Zuzow R."/>
            <person name="Dirks W."/>
            <person name="Good M."/>
            <person name="Goodstein D."/>
            <person name="Lemons D."/>
            <person name="Li W."/>
            <person name="Lyons J.B."/>
            <person name="Morris A."/>
            <person name="Nichols S."/>
            <person name="Richter D.J."/>
            <person name="Salamov A."/>
            <person name="Bork P."/>
            <person name="Lim W.A."/>
            <person name="Manning G."/>
            <person name="Miller W.T."/>
            <person name="McGinnis W."/>
            <person name="Shapiro H."/>
            <person name="Tjian R."/>
            <person name="Grigoriev I.V."/>
            <person name="Rokhsar D."/>
        </authorList>
    </citation>
    <scope>NUCLEOTIDE SEQUENCE [LARGE SCALE GENOMIC DNA]</scope>
    <source>
        <strain evidence="9">MX1 / ATCC 50154</strain>
    </source>
</reference>
<name>A9UX19_MONBE</name>
<evidence type="ECO:0000256" key="3">
    <source>
        <dbReference type="ARBA" id="ARBA00022454"/>
    </source>
</evidence>
<dbReference type="InterPro" id="IPR018630">
    <property type="entry name" value="Zwilch"/>
</dbReference>
<evidence type="ECO:0000256" key="5">
    <source>
        <dbReference type="ARBA" id="ARBA00022776"/>
    </source>
</evidence>
<evidence type="ECO:0000313" key="9">
    <source>
        <dbReference type="Proteomes" id="UP000001357"/>
    </source>
</evidence>
<sequence>MVVQQNAPTRTPLGERAVPQRSVIHGTSTPSKEGFGVRQAMNTLRTFCSTTSQHTTGVPVEGCEGLFLSSLGAEDQFGLRVAIGAPHQRIFLLHAFDPVLCPTAEEEGTDEPAASAANVTAPATIRQVLINQHSQNERQTFTGLIAERRRAGMREYRQFLHPLAGVPLSEARLWNSAASLVHTQQPLDGIFVAAIQHASVLFLCNDLTGESARPYSVRQKVPRAISATKLMPIKTLYQDYVQRYESSDARKTTISFDVGYTICGTGVEVAAESGIEVQYSWSTESLSLDNNAPFTADTLLKIRALAGDVRSGTYKLYQDLAVLKLLLEAKQGTEAPGFDAAQPWGTQAYDLMDMVEGFVQSLGSEETTVPYFVPPRAADEDDETNIGATILADRPDLDFTEKLWNFVKHASSYDELRQVLAFMLMAVRRGHVNHPIQRGNETTASDMCPTLIAAVALECMRTFHSAGNAANLAAMMRDIATPARRTAECAVELGIFKLQRDFMHHFIGSELATGAQLEEFFTADQTQEQQVEALTKLLNVLEVYVLCKSYLDLPVITLREIVTGALEHFRHAPASVNPLYKVAIANFSAAASQLKRICHGMTPTTRMVVFSGPGRPSQAHLFVNVLAPAEMMALLGTPLDSMDEMPMEEDDQAKYFHVAIYE</sequence>
<dbReference type="GO" id="GO:0051301">
    <property type="term" value="P:cell division"/>
    <property type="evidence" value="ECO:0007669"/>
    <property type="project" value="UniProtKB-KW"/>
</dbReference>
<evidence type="ECO:0000256" key="2">
    <source>
        <dbReference type="ARBA" id="ARBA00009062"/>
    </source>
</evidence>
<protein>
    <submittedName>
        <fullName evidence="8">Uncharacterized protein</fullName>
    </submittedName>
</protein>
<dbReference type="Gene3D" id="1.20.58.730">
    <property type="match status" value="1"/>
</dbReference>
<dbReference type="RefSeq" id="XP_001745082.1">
    <property type="nucleotide sequence ID" value="XM_001745030.1"/>
</dbReference>
<keyword evidence="6" id="KW-0131">Cell cycle</keyword>
<dbReference type="GO" id="GO:1990423">
    <property type="term" value="C:RZZ complex"/>
    <property type="evidence" value="ECO:0000318"/>
    <property type="project" value="GO_Central"/>
</dbReference>
<dbReference type="KEGG" id="mbr:MONBRDRAFT_24643"/>
<dbReference type="GO" id="GO:0007094">
    <property type="term" value="P:mitotic spindle assembly checkpoint signaling"/>
    <property type="evidence" value="ECO:0000318"/>
    <property type="project" value="GO_Central"/>
</dbReference>
<dbReference type="InParanoid" id="A9UX19"/>
<dbReference type="Gene3D" id="1.10.287.1880">
    <property type="match status" value="1"/>
</dbReference>
<evidence type="ECO:0000256" key="1">
    <source>
        <dbReference type="ARBA" id="ARBA00004584"/>
    </source>
</evidence>
<organism evidence="8 9">
    <name type="scientific">Monosiga brevicollis</name>
    <name type="common">Choanoflagellate</name>
    <dbReference type="NCBI Taxonomy" id="81824"/>
    <lineage>
        <taxon>Eukaryota</taxon>
        <taxon>Choanoflagellata</taxon>
        <taxon>Craspedida</taxon>
        <taxon>Salpingoecidae</taxon>
        <taxon>Monosiga</taxon>
    </lineage>
</organism>
<dbReference type="Proteomes" id="UP000001357">
    <property type="component" value="Unassembled WGS sequence"/>
</dbReference>
<dbReference type="eggNOG" id="KOG4803">
    <property type="taxonomic scope" value="Eukaryota"/>
</dbReference>
<proteinExistence type="inferred from homology"/>
<gene>
    <name evidence="8" type="ORF">MONBRDRAFT_24643</name>
</gene>